<dbReference type="GeneID" id="25916707"/>
<sequence>DAFTTTLAVALGVTDSSVNITATSEGSVKAYLAITSSTSELMTEKVTAGDATITDIGVMSVTKNEDVIINPAYASTTPGAFVYHHYRLTFWAVNIWKE</sequence>
<gene>
    <name evidence="1" type="ORF">SARC_16203</name>
</gene>
<evidence type="ECO:0000313" key="1">
    <source>
        <dbReference type="EMBL" id="KNC71259.1"/>
    </source>
</evidence>
<name>A0A0L0F3T0_9EUKA</name>
<proteinExistence type="predicted"/>
<accession>A0A0L0F3T0</accession>
<organism evidence="1 2">
    <name type="scientific">Sphaeroforma arctica JP610</name>
    <dbReference type="NCBI Taxonomy" id="667725"/>
    <lineage>
        <taxon>Eukaryota</taxon>
        <taxon>Ichthyosporea</taxon>
        <taxon>Ichthyophonida</taxon>
        <taxon>Sphaeroforma</taxon>
    </lineage>
</organism>
<dbReference type="RefSeq" id="XP_014145161.1">
    <property type="nucleotide sequence ID" value="XM_014289686.1"/>
</dbReference>
<feature type="non-terminal residue" evidence="1">
    <location>
        <position position="1"/>
    </location>
</feature>
<dbReference type="Proteomes" id="UP000054560">
    <property type="component" value="Unassembled WGS sequence"/>
</dbReference>
<reference evidence="1 2" key="1">
    <citation type="submission" date="2011-02" db="EMBL/GenBank/DDBJ databases">
        <title>The Genome Sequence of Sphaeroforma arctica JP610.</title>
        <authorList>
            <consortium name="The Broad Institute Genome Sequencing Platform"/>
            <person name="Russ C."/>
            <person name="Cuomo C."/>
            <person name="Young S.K."/>
            <person name="Zeng Q."/>
            <person name="Gargeya S."/>
            <person name="Alvarado L."/>
            <person name="Berlin A."/>
            <person name="Chapman S.B."/>
            <person name="Chen Z."/>
            <person name="Freedman E."/>
            <person name="Gellesch M."/>
            <person name="Goldberg J."/>
            <person name="Griggs A."/>
            <person name="Gujja S."/>
            <person name="Heilman E."/>
            <person name="Heiman D."/>
            <person name="Howarth C."/>
            <person name="Mehta T."/>
            <person name="Neiman D."/>
            <person name="Pearson M."/>
            <person name="Roberts A."/>
            <person name="Saif S."/>
            <person name="Shea T."/>
            <person name="Shenoy N."/>
            <person name="Sisk P."/>
            <person name="Stolte C."/>
            <person name="Sykes S."/>
            <person name="White J."/>
            <person name="Yandava C."/>
            <person name="Burger G."/>
            <person name="Gray M.W."/>
            <person name="Holland P.W.H."/>
            <person name="King N."/>
            <person name="Lang F.B.F."/>
            <person name="Roger A.J."/>
            <person name="Ruiz-Trillo I."/>
            <person name="Haas B."/>
            <person name="Nusbaum C."/>
            <person name="Birren B."/>
        </authorList>
    </citation>
    <scope>NUCLEOTIDE SEQUENCE [LARGE SCALE GENOMIC DNA]</scope>
    <source>
        <strain evidence="1 2">JP610</strain>
    </source>
</reference>
<evidence type="ECO:0000313" key="2">
    <source>
        <dbReference type="Proteomes" id="UP000054560"/>
    </source>
</evidence>
<protein>
    <submittedName>
        <fullName evidence="1">Uncharacterized protein</fullName>
    </submittedName>
</protein>
<dbReference type="EMBL" id="KQ249166">
    <property type="protein sequence ID" value="KNC71259.1"/>
    <property type="molecule type" value="Genomic_DNA"/>
</dbReference>
<dbReference type="AlphaFoldDB" id="A0A0L0F3T0"/>
<keyword evidence="2" id="KW-1185">Reference proteome</keyword>